<dbReference type="GO" id="GO:0015293">
    <property type="term" value="F:symporter activity"/>
    <property type="evidence" value="ECO:0007669"/>
    <property type="project" value="UniProtKB-KW"/>
</dbReference>
<dbReference type="GO" id="GO:0016020">
    <property type="term" value="C:membrane"/>
    <property type="evidence" value="ECO:0007669"/>
    <property type="project" value="UniProtKB-SubCell"/>
</dbReference>
<dbReference type="Gene3D" id="1.20.1250.20">
    <property type="entry name" value="MFS general substrate transporter like domains"/>
    <property type="match status" value="2"/>
</dbReference>
<feature type="transmembrane region" description="Helical" evidence="11">
    <location>
        <begin position="202"/>
        <end position="223"/>
    </location>
</feature>
<gene>
    <name evidence="12" type="ORF">GSOID_T00029724001</name>
</gene>
<evidence type="ECO:0000256" key="10">
    <source>
        <dbReference type="RuleBase" id="RU003755"/>
    </source>
</evidence>
<dbReference type="GO" id="GO:0006857">
    <property type="term" value="P:oligopeptide transport"/>
    <property type="evidence" value="ECO:0007669"/>
    <property type="project" value="InterPro"/>
</dbReference>
<dbReference type="PROSITE" id="PS01023">
    <property type="entry name" value="PTR2_2"/>
    <property type="match status" value="1"/>
</dbReference>
<keyword evidence="5" id="KW-0769">Symport</keyword>
<evidence type="ECO:0000313" key="12">
    <source>
        <dbReference type="EMBL" id="CBY36693.1"/>
    </source>
</evidence>
<dbReference type="PANTHER" id="PTHR11654">
    <property type="entry name" value="OLIGOPEPTIDE TRANSPORTER-RELATED"/>
    <property type="match status" value="1"/>
</dbReference>
<feature type="transmembrane region" description="Helical" evidence="11">
    <location>
        <begin position="62"/>
        <end position="81"/>
    </location>
</feature>
<feature type="transmembrane region" description="Helical" evidence="11">
    <location>
        <begin position="126"/>
        <end position="145"/>
    </location>
</feature>
<dbReference type="Proteomes" id="UP000011014">
    <property type="component" value="Unassembled WGS sequence"/>
</dbReference>
<feature type="transmembrane region" description="Helical" evidence="11">
    <location>
        <begin position="627"/>
        <end position="644"/>
    </location>
</feature>
<feature type="transmembrane region" description="Helical" evidence="11">
    <location>
        <begin position="286"/>
        <end position="304"/>
    </location>
</feature>
<evidence type="ECO:0000256" key="5">
    <source>
        <dbReference type="ARBA" id="ARBA00022847"/>
    </source>
</evidence>
<dbReference type="AlphaFoldDB" id="E4YMI4"/>
<evidence type="ECO:0000256" key="2">
    <source>
        <dbReference type="ARBA" id="ARBA00005982"/>
    </source>
</evidence>
<accession>E4YMI4</accession>
<evidence type="ECO:0000256" key="8">
    <source>
        <dbReference type="ARBA" id="ARBA00022989"/>
    </source>
</evidence>
<evidence type="ECO:0000256" key="4">
    <source>
        <dbReference type="ARBA" id="ARBA00022692"/>
    </source>
</evidence>
<evidence type="ECO:0000256" key="9">
    <source>
        <dbReference type="ARBA" id="ARBA00023136"/>
    </source>
</evidence>
<comment type="subcellular location">
    <subcellularLocation>
        <location evidence="1 10">Membrane</location>
        <topology evidence="1 10">Multi-pass membrane protein</topology>
    </subcellularLocation>
</comment>
<name>E4YMI4_OIKDI</name>
<dbReference type="InterPro" id="IPR018456">
    <property type="entry name" value="PTR2_symporter_CS"/>
</dbReference>
<dbReference type="EMBL" id="FN654824">
    <property type="protein sequence ID" value="CBY36693.1"/>
    <property type="molecule type" value="Genomic_DNA"/>
</dbReference>
<keyword evidence="9 11" id="KW-0472">Membrane</keyword>
<keyword evidence="6" id="KW-0571">Peptide transport</keyword>
<keyword evidence="8 11" id="KW-1133">Transmembrane helix</keyword>
<dbReference type="SUPFAM" id="SSF103473">
    <property type="entry name" value="MFS general substrate transporter"/>
    <property type="match status" value="1"/>
</dbReference>
<organism evidence="12">
    <name type="scientific">Oikopleura dioica</name>
    <name type="common">Tunicate</name>
    <dbReference type="NCBI Taxonomy" id="34765"/>
    <lineage>
        <taxon>Eukaryota</taxon>
        <taxon>Metazoa</taxon>
        <taxon>Chordata</taxon>
        <taxon>Tunicata</taxon>
        <taxon>Appendicularia</taxon>
        <taxon>Copelata</taxon>
        <taxon>Oikopleuridae</taxon>
        <taxon>Oikopleura</taxon>
    </lineage>
</organism>
<comment type="similarity">
    <text evidence="2 10">Belongs to the major facilitator superfamily. Proton-dependent oligopeptide transporter (POT/PTR) (TC 2.A.17) family.</text>
</comment>
<feature type="transmembrane region" description="Helical" evidence="11">
    <location>
        <begin position="165"/>
        <end position="190"/>
    </location>
</feature>
<evidence type="ECO:0000256" key="6">
    <source>
        <dbReference type="ARBA" id="ARBA00022856"/>
    </source>
</evidence>
<protein>
    <submittedName>
        <fullName evidence="12">Uncharacterized protein</fullName>
    </submittedName>
</protein>
<feature type="transmembrane region" description="Helical" evidence="11">
    <location>
        <begin position="716"/>
        <end position="733"/>
    </location>
</feature>
<feature type="transmembrane region" description="Helical" evidence="11">
    <location>
        <begin position="93"/>
        <end position="114"/>
    </location>
</feature>
<feature type="transmembrane region" description="Helical" evidence="11">
    <location>
        <begin position="375"/>
        <end position="392"/>
    </location>
</feature>
<dbReference type="GO" id="GO:0015031">
    <property type="term" value="P:protein transport"/>
    <property type="evidence" value="ECO:0007669"/>
    <property type="project" value="UniProtKB-KW"/>
</dbReference>
<proteinExistence type="inferred from homology"/>
<keyword evidence="3 10" id="KW-0813">Transport</keyword>
<keyword evidence="4 10" id="KW-0812">Transmembrane</keyword>
<feature type="transmembrane region" description="Helical" evidence="11">
    <location>
        <begin position="36"/>
        <end position="55"/>
    </location>
</feature>
<evidence type="ECO:0000256" key="3">
    <source>
        <dbReference type="ARBA" id="ARBA00022448"/>
    </source>
</evidence>
<evidence type="ECO:0000256" key="1">
    <source>
        <dbReference type="ARBA" id="ARBA00004141"/>
    </source>
</evidence>
<feature type="transmembrane region" description="Helical" evidence="11">
    <location>
        <begin position="338"/>
        <end position="355"/>
    </location>
</feature>
<evidence type="ECO:0000256" key="11">
    <source>
        <dbReference type="SAM" id="Phobius"/>
    </source>
</evidence>
<feature type="transmembrane region" description="Helical" evidence="11">
    <location>
        <begin position="586"/>
        <end position="607"/>
    </location>
</feature>
<dbReference type="FunFam" id="1.20.1250.20:FF:000049">
    <property type="entry name" value="Solute carrier family 15 member 2"/>
    <property type="match status" value="1"/>
</dbReference>
<sequence length="747" mass="84576">DQLSIDDASVDGKKKSKISFPSNLYYIIGNEFCERFSFYGMHTVLILYLTIFLKFDKDIATIIYHTFIALCYFFPLIGAIIADSKLGKYKTILYLSVVYTAGMVLNAISAIPDLGGYGDSLSDNMVHVVVHLVGLTLIAIGTGGIKPCVSAFGGDQFEEGEEESLSAFFSFFYFAINAGSLVSTFVSPLLREKASCFDREDCYFAAFMLPAGLMVVSIILFMIGRKKYTIREPEGNVFSEFCSISWNALRNKCKASREVKKLSESWLDFAKGNPKWSDRKVEDIKFVYPVAVVFLPLPFFWALFDMQGSRWTLTAAQCNGYIFGDNTDSFMLPDHAQMINPILILILIPIFQLIYPCVDRSCCRVTDLRKMSLGMVISSLAFVISGFVQIAIETELTVVPKSNQYSTVFYNPYASQNIFVKTSSEELILTPPTNSDVFSEEIEYSLDGISWMKYDVQNERGEINHHRLPLNDEQFDWTATSDKSQDGKVIFDFINPTNFNATFSFQKTNKDWNSVDLSPKTTSQSNDPIETLQGEYIFKATAGMEKLDQYVDFFKTGSIWSIVLFHDEQRNECQLTFFKDNKENKVSLLALIPQFAVITIAEVLISVTGLEFAYTQAPPSMKSVLQSFWLLTVCFGNIIDIFIVSIDFTELQSTEYFVFAALVFVAAIVFILIAIFYYEYVPEGQFSQNVYKGDDNDAFDDFEKTRGDSSRANPEINFVFLTIHMIVILLLIVEIEYSFSELKTCSH</sequence>
<evidence type="ECO:0000256" key="7">
    <source>
        <dbReference type="ARBA" id="ARBA00022927"/>
    </source>
</evidence>
<dbReference type="InterPro" id="IPR000109">
    <property type="entry name" value="POT_fam"/>
</dbReference>
<reference evidence="12" key="1">
    <citation type="journal article" date="2010" name="Science">
        <title>Plasticity of animal genome architecture unmasked by rapid evolution of a pelagic tunicate.</title>
        <authorList>
            <person name="Denoeud F."/>
            <person name="Henriet S."/>
            <person name="Mungpakdee S."/>
            <person name="Aury J.M."/>
            <person name="Da Silva C."/>
            <person name="Brinkmann H."/>
            <person name="Mikhaleva J."/>
            <person name="Olsen L.C."/>
            <person name="Jubin C."/>
            <person name="Canestro C."/>
            <person name="Bouquet J.M."/>
            <person name="Danks G."/>
            <person name="Poulain J."/>
            <person name="Campsteijn C."/>
            <person name="Adamski M."/>
            <person name="Cross I."/>
            <person name="Yadetie F."/>
            <person name="Muffato M."/>
            <person name="Louis A."/>
            <person name="Butcher S."/>
            <person name="Tsagkogeorga G."/>
            <person name="Konrad A."/>
            <person name="Singh S."/>
            <person name="Jensen M.F."/>
            <person name="Cong E.H."/>
            <person name="Eikeseth-Otteraa H."/>
            <person name="Noel B."/>
            <person name="Anthouard V."/>
            <person name="Porcel B.M."/>
            <person name="Kachouri-Lafond R."/>
            <person name="Nishino A."/>
            <person name="Ugolini M."/>
            <person name="Chourrout P."/>
            <person name="Nishida H."/>
            <person name="Aasland R."/>
            <person name="Huzurbazar S."/>
            <person name="Westhof E."/>
            <person name="Delsuc F."/>
            <person name="Lehrach H."/>
            <person name="Reinhardt R."/>
            <person name="Weissenbach J."/>
            <person name="Roy S.W."/>
            <person name="Artiguenave F."/>
            <person name="Postlethwait J.H."/>
            <person name="Manak J.R."/>
            <person name="Thompson E.M."/>
            <person name="Jaillon O."/>
            <person name="Du Pasquier L."/>
            <person name="Boudinot P."/>
            <person name="Liberles D.A."/>
            <person name="Volff J.N."/>
            <person name="Philippe H."/>
            <person name="Lenhard B."/>
            <person name="Roest Crollius H."/>
            <person name="Wincker P."/>
            <person name="Chourrout D."/>
        </authorList>
    </citation>
    <scope>NUCLEOTIDE SEQUENCE [LARGE SCALE GENOMIC DNA]</scope>
</reference>
<feature type="transmembrane region" description="Helical" evidence="11">
    <location>
        <begin position="656"/>
        <end position="678"/>
    </location>
</feature>
<feature type="non-terminal residue" evidence="12">
    <location>
        <position position="1"/>
    </location>
</feature>
<dbReference type="Pfam" id="PF00854">
    <property type="entry name" value="PTR2"/>
    <property type="match status" value="2"/>
</dbReference>
<keyword evidence="7" id="KW-0653">Protein transport</keyword>
<dbReference type="InterPro" id="IPR036259">
    <property type="entry name" value="MFS_trans_sf"/>
</dbReference>